<dbReference type="InterPro" id="IPR007110">
    <property type="entry name" value="Ig-like_dom"/>
</dbReference>
<dbReference type="OrthoDB" id="114660at2759"/>
<dbReference type="SMART" id="SM00409">
    <property type="entry name" value="IG"/>
    <property type="match status" value="4"/>
</dbReference>
<accession>A0A0N4U5Z9</accession>
<dbReference type="SMART" id="SM00408">
    <property type="entry name" value="IGc2"/>
    <property type="match status" value="4"/>
</dbReference>
<feature type="compositionally biased region" description="Polar residues" evidence="7">
    <location>
        <begin position="1269"/>
        <end position="1282"/>
    </location>
</feature>
<dbReference type="InterPro" id="IPR013783">
    <property type="entry name" value="Ig-like_fold"/>
</dbReference>
<feature type="region of interest" description="Disordered" evidence="7">
    <location>
        <begin position="1098"/>
        <end position="1118"/>
    </location>
</feature>
<evidence type="ECO:0000313" key="13">
    <source>
        <dbReference type="Proteomes" id="UP000274756"/>
    </source>
</evidence>
<dbReference type="FunFam" id="2.60.40.10:FF:000004">
    <property type="entry name" value="DCC isoform 1"/>
    <property type="match status" value="1"/>
</dbReference>
<feature type="domain" description="Fibronectin type-III" evidence="10">
    <location>
        <begin position="638"/>
        <end position="730"/>
    </location>
</feature>
<sequence>MNDYTNKLEAPNNYSYGSDNNNRFIGFKFIEEPANAVYKINEPIQLKCRYELKASGISNVRVEWWKDGSKLNLQGLSGKISFPSNGSLVFENFGLSDEGAYQCVVCIVDKNQFTWIFLSKRAILRFHLLSRFEAQPQDRVVYRGQAAAFSCILDSRPPAEITWYHNDIMLKNNSHGSFSIFPITSTLEIPNVEARHEGDYKCVATNGGRIRTSREAKLTIHPENRGQFLYQKFLIASDCQVGNEFSEPSFALEPRSEVVDEGNSIVLECLVNGWPKPNVRWLLGSETISADGDRVRRLGVSSLIILKAVQSDAGVYTCRASNSQESIDASATIHVRGAPTILVKPKDVIAQETSDVQFDCEASGQPGPSVSWFKNGEAIIGSEYFMIEGTHLRILGLVRNDQGVYQCIAENDAGSVQANAQLIVDSAESFSISASNGKPKMLSEPLGMRVSAIGSRFVTLQWDPPVQRYGSILAYHIFYKEQNSNRERMMNSSTTTATVALLQPNTAYFFRIVAENEAGLGRSTDQLTVTTTKEQAVPGKVRNLRAVALSAETIEVTWDAPNENGPAALQYKLFYIRKDPQFGEKETQVMMKKTSYILHGMEKYTDYIIRVEAEGVNGAGLSSEPVLVRTLADIPSVPPSDVRAEAVSTTSVNVQWVAPPLNDRNGVITGYRIKYRTRMRGTKGNTIVVDGSDQSFTITGLDPATQYMLRVAVNGSGPYSEWVNVETPLEDKDEQQVAGPPLSLKVQPSSDSIQLSWSPPRDESIMVRGYLIGWGINIPDVDQVTVAANLRHYTIRGLKPNRDYVISLRAYNLMGNGFPIYETVRTTSIEFVPSGTGIFDSRNIPSNPNETPIGVRAETLSSSSIRVTWTDPKIEISYLRQYTIRYSSSIEERGHYRYLNSSETEVLVEGLRPNTQYEFAVRVNAGKASSQWSMTAFNRTSPAPPSSAPRDLTIVRPTNGDPHSLTLNWQPPKYSNGEIEEYLIYYSDRSDLPDKDWILDGVKGDRLSLTLTNLLPRATYFFKVQARNIKGYGPLSPILQYVPGAPPPPLFKNVETSNEFHPALLIHNPLYAGITVGIVLFILALVILIGCILKSKKSKTNNGRGYKPGRRITNDGKGPPDLWINHYNESNLRTPEFIGEPFSESLCDLKPYSNGVLATAVEHSPPVRCQDMQAVMLVHRMTSRASDRASIGSSQTIMSQSFYENYRRYEKQSIPSPSQNYDIDSNGSLARSYHQSSASLEGRQRSTPQVVYTNSARHQPMAKIEFSDHGSSYGSSQALQSHTPPPQLPNQGPPLGPPNQMIDGYRTLRGNSVTNNPLKSFTQLAGAPPPISSPQTSQGERTALVVRPVVVASPSVRSGKPAGVVIGQKSSNVPIGRAAAQPRVNVNSIYAPYVSCQLPEKTAISREVEVIDTQHLQPSNSTEELNAQMESLDTMIDDLQALQHEFNAAS</sequence>
<organism evidence="12 14">
    <name type="scientific">Dracunculus medinensis</name>
    <name type="common">Guinea worm</name>
    <dbReference type="NCBI Taxonomy" id="318479"/>
    <lineage>
        <taxon>Eukaryota</taxon>
        <taxon>Metazoa</taxon>
        <taxon>Ecdysozoa</taxon>
        <taxon>Nematoda</taxon>
        <taxon>Chromadorea</taxon>
        <taxon>Rhabditida</taxon>
        <taxon>Spirurina</taxon>
        <taxon>Dracunculoidea</taxon>
        <taxon>Dracunculidae</taxon>
        <taxon>Dracunculus</taxon>
    </lineage>
</organism>
<reference evidence="11 13" key="2">
    <citation type="submission" date="2018-11" db="EMBL/GenBank/DDBJ databases">
        <authorList>
            <consortium name="Pathogen Informatics"/>
        </authorList>
    </citation>
    <scope>NUCLEOTIDE SEQUENCE [LARGE SCALE GENOMIC DNA]</scope>
</reference>
<dbReference type="PROSITE" id="PS50853">
    <property type="entry name" value="FN3"/>
    <property type="match status" value="6"/>
</dbReference>
<dbReference type="PANTHER" id="PTHR44170:SF54">
    <property type="entry name" value="FI24025P1"/>
    <property type="match status" value="1"/>
</dbReference>
<dbReference type="GO" id="GO:0016020">
    <property type="term" value="C:membrane"/>
    <property type="evidence" value="ECO:0007669"/>
    <property type="project" value="UniProtKB-SubCell"/>
</dbReference>
<feature type="domain" description="Ig-like" evidence="9">
    <location>
        <begin position="130"/>
        <end position="219"/>
    </location>
</feature>
<keyword evidence="5" id="KW-0325">Glycoprotein</keyword>
<keyword evidence="3 8" id="KW-0472">Membrane</keyword>
<feature type="domain" description="Fibronectin type-III" evidence="10">
    <location>
        <begin position="444"/>
        <end position="535"/>
    </location>
</feature>
<dbReference type="GO" id="GO:0098609">
    <property type="term" value="P:cell-cell adhesion"/>
    <property type="evidence" value="ECO:0007669"/>
    <property type="project" value="TreeGrafter"/>
</dbReference>
<dbReference type="PANTHER" id="PTHR44170">
    <property type="entry name" value="PROTEIN SIDEKICK"/>
    <property type="match status" value="1"/>
</dbReference>
<evidence type="ECO:0000256" key="5">
    <source>
        <dbReference type="ARBA" id="ARBA00023180"/>
    </source>
</evidence>
<evidence type="ECO:0000256" key="3">
    <source>
        <dbReference type="ARBA" id="ARBA00023136"/>
    </source>
</evidence>
<keyword evidence="4" id="KW-1015">Disulfide bond</keyword>
<dbReference type="InterPro" id="IPR036116">
    <property type="entry name" value="FN3_sf"/>
</dbReference>
<feature type="compositionally biased region" description="Pro residues" evidence="7">
    <location>
        <begin position="1283"/>
        <end position="1297"/>
    </location>
</feature>
<feature type="region of interest" description="Disordered" evidence="7">
    <location>
        <begin position="1266"/>
        <end position="1340"/>
    </location>
</feature>
<evidence type="ECO:0000256" key="2">
    <source>
        <dbReference type="ARBA" id="ARBA00022737"/>
    </source>
</evidence>
<dbReference type="PROSITE" id="PS50835">
    <property type="entry name" value="IG_LIKE"/>
    <property type="match status" value="4"/>
</dbReference>
<feature type="domain" description="Fibronectin type-III" evidence="10">
    <location>
        <begin position="948"/>
        <end position="1048"/>
    </location>
</feature>
<dbReference type="SMART" id="SM00060">
    <property type="entry name" value="FN3"/>
    <property type="match status" value="6"/>
</dbReference>
<dbReference type="Proteomes" id="UP000274756">
    <property type="component" value="Unassembled WGS sequence"/>
</dbReference>
<feature type="domain" description="Fibronectin type-III" evidence="10">
    <location>
        <begin position="740"/>
        <end position="830"/>
    </location>
</feature>
<dbReference type="AlphaFoldDB" id="A0A0N4U5Z9"/>
<comment type="subcellular location">
    <subcellularLocation>
        <location evidence="1">Membrane</location>
    </subcellularLocation>
</comment>
<name>A0A0N4U5Z9_DRAME</name>
<dbReference type="WBParaSite" id="DME_0000231301-mRNA-1">
    <property type="protein sequence ID" value="DME_0000231301-mRNA-1"/>
    <property type="gene ID" value="DME_0000231301"/>
</dbReference>
<evidence type="ECO:0000259" key="9">
    <source>
        <dbReference type="PROSITE" id="PS50835"/>
    </source>
</evidence>
<keyword evidence="13" id="KW-1185">Reference proteome</keyword>
<feature type="domain" description="Fibronectin type-III" evidence="10">
    <location>
        <begin position="851"/>
        <end position="943"/>
    </location>
</feature>
<feature type="domain" description="Ig-like" evidence="9">
    <location>
        <begin position="248"/>
        <end position="334"/>
    </location>
</feature>
<dbReference type="EMBL" id="UYYG01001156">
    <property type="protein sequence ID" value="VDN56700.1"/>
    <property type="molecule type" value="Genomic_DNA"/>
</dbReference>
<dbReference type="FunFam" id="2.60.40.10:FF:000032">
    <property type="entry name" value="palladin isoform X1"/>
    <property type="match status" value="1"/>
</dbReference>
<evidence type="ECO:0000313" key="12">
    <source>
        <dbReference type="Proteomes" id="UP000038040"/>
    </source>
</evidence>
<dbReference type="Pfam" id="PF13927">
    <property type="entry name" value="Ig_3"/>
    <property type="match status" value="1"/>
</dbReference>
<feature type="transmembrane region" description="Helical" evidence="8">
    <location>
        <begin position="1070"/>
        <end position="1093"/>
    </location>
</feature>
<feature type="domain" description="Fibronectin type-III" evidence="10">
    <location>
        <begin position="540"/>
        <end position="633"/>
    </location>
</feature>
<feature type="domain" description="Ig-like" evidence="9">
    <location>
        <begin position="339"/>
        <end position="423"/>
    </location>
</feature>
<dbReference type="InterPro" id="IPR003598">
    <property type="entry name" value="Ig_sub2"/>
</dbReference>
<keyword evidence="2" id="KW-0677">Repeat</keyword>
<feature type="compositionally biased region" description="Polar residues" evidence="7">
    <location>
        <begin position="1213"/>
        <end position="1250"/>
    </location>
</feature>
<protein>
    <submittedName>
        <fullName evidence="14">Down syndrome cell adhesion molecule-like protein Dscam2</fullName>
    </submittedName>
</protein>
<evidence type="ECO:0000259" key="10">
    <source>
        <dbReference type="PROSITE" id="PS50853"/>
    </source>
</evidence>
<dbReference type="InterPro" id="IPR036179">
    <property type="entry name" value="Ig-like_dom_sf"/>
</dbReference>
<proteinExistence type="predicted"/>
<evidence type="ECO:0000256" key="7">
    <source>
        <dbReference type="SAM" id="MobiDB-lite"/>
    </source>
</evidence>
<feature type="domain" description="Ig-like" evidence="9">
    <location>
        <begin position="41"/>
        <end position="114"/>
    </location>
</feature>
<gene>
    <name evidence="11" type="ORF">DME_LOCUS6673</name>
</gene>
<evidence type="ECO:0000256" key="1">
    <source>
        <dbReference type="ARBA" id="ARBA00004370"/>
    </source>
</evidence>
<dbReference type="Pfam" id="PF00041">
    <property type="entry name" value="fn3"/>
    <property type="match status" value="6"/>
</dbReference>
<feature type="region of interest" description="Disordered" evidence="7">
    <location>
        <begin position="1211"/>
        <end position="1250"/>
    </location>
</feature>
<dbReference type="CDD" id="cd00063">
    <property type="entry name" value="FN3"/>
    <property type="match status" value="6"/>
</dbReference>
<dbReference type="Gene3D" id="2.60.40.10">
    <property type="entry name" value="Immunoglobulins"/>
    <property type="match status" value="10"/>
</dbReference>
<keyword evidence="6" id="KW-0393">Immunoglobulin domain</keyword>
<evidence type="ECO:0000256" key="6">
    <source>
        <dbReference type="ARBA" id="ARBA00023319"/>
    </source>
</evidence>
<dbReference type="FunFam" id="2.60.40.10:FF:000028">
    <property type="entry name" value="Neuronal cell adhesion molecule"/>
    <property type="match status" value="1"/>
</dbReference>
<dbReference type="InterPro" id="IPR003961">
    <property type="entry name" value="FN3_dom"/>
</dbReference>
<dbReference type="InterPro" id="IPR003599">
    <property type="entry name" value="Ig_sub"/>
</dbReference>
<evidence type="ECO:0000256" key="4">
    <source>
        <dbReference type="ARBA" id="ARBA00023157"/>
    </source>
</evidence>
<keyword evidence="8" id="KW-0812">Transmembrane</keyword>
<dbReference type="PRINTS" id="PR00014">
    <property type="entry name" value="FNTYPEIII"/>
</dbReference>
<keyword evidence="8" id="KW-1133">Transmembrane helix</keyword>
<dbReference type="Pfam" id="PF07679">
    <property type="entry name" value="I-set"/>
    <property type="match status" value="3"/>
</dbReference>
<evidence type="ECO:0000313" key="11">
    <source>
        <dbReference type="EMBL" id="VDN56700.1"/>
    </source>
</evidence>
<dbReference type="Proteomes" id="UP000038040">
    <property type="component" value="Unplaced"/>
</dbReference>
<dbReference type="STRING" id="318479.A0A0N4U5Z9"/>
<dbReference type="SUPFAM" id="SSF48726">
    <property type="entry name" value="Immunoglobulin"/>
    <property type="match status" value="4"/>
</dbReference>
<feature type="compositionally biased region" description="Polar residues" evidence="7">
    <location>
        <begin position="1309"/>
        <end position="1323"/>
    </location>
</feature>
<dbReference type="CDD" id="cd00096">
    <property type="entry name" value="Ig"/>
    <property type="match status" value="1"/>
</dbReference>
<dbReference type="InterPro" id="IPR013098">
    <property type="entry name" value="Ig_I-set"/>
</dbReference>
<evidence type="ECO:0000313" key="14">
    <source>
        <dbReference type="WBParaSite" id="DME_0000231301-mRNA-1"/>
    </source>
</evidence>
<dbReference type="SUPFAM" id="SSF49265">
    <property type="entry name" value="Fibronectin type III"/>
    <property type="match status" value="4"/>
</dbReference>
<evidence type="ECO:0000256" key="8">
    <source>
        <dbReference type="SAM" id="Phobius"/>
    </source>
</evidence>
<reference evidence="14" key="1">
    <citation type="submission" date="2016-03" db="UniProtKB">
        <authorList>
            <consortium name="WormBaseParasite"/>
        </authorList>
    </citation>
    <scope>IDENTIFICATION</scope>
</reference>